<gene>
    <name evidence="1" type="ORF">CLOSTHATH_04104</name>
</gene>
<comment type="caution">
    <text evidence="1">The sequence shown here is derived from an EMBL/GenBank/DDBJ whole genome shotgun (WGS) entry which is preliminary data.</text>
</comment>
<organism evidence="1 2">
    <name type="scientific">Hungatella hathewayi DSM 13479</name>
    <dbReference type="NCBI Taxonomy" id="566550"/>
    <lineage>
        <taxon>Bacteria</taxon>
        <taxon>Bacillati</taxon>
        <taxon>Bacillota</taxon>
        <taxon>Clostridia</taxon>
        <taxon>Lachnospirales</taxon>
        <taxon>Lachnospiraceae</taxon>
        <taxon>Hungatella</taxon>
    </lineage>
</organism>
<proteinExistence type="predicted"/>
<protein>
    <submittedName>
        <fullName evidence="1">Uncharacterized protein</fullName>
    </submittedName>
</protein>
<accession>D3AKG1</accession>
<dbReference type="HOGENOM" id="CLU_3290833_0_0_9"/>
<name>D3AKG1_9FIRM</name>
<dbReference type="Proteomes" id="UP000004968">
    <property type="component" value="Unassembled WGS sequence"/>
</dbReference>
<dbReference type="AlphaFoldDB" id="D3AKG1"/>
<sequence length="40" mass="4470">MAASYVLVCGSVHCFLPILHRCNAHIIFKNSQKIIITLKS</sequence>
<evidence type="ECO:0000313" key="2">
    <source>
        <dbReference type="Proteomes" id="UP000004968"/>
    </source>
</evidence>
<dbReference type="EMBL" id="ACIO01000352">
    <property type="protein sequence ID" value="EFC97694.1"/>
    <property type="molecule type" value="Genomic_DNA"/>
</dbReference>
<evidence type="ECO:0000313" key="1">
    <source>
        <dbReference type="EMBL" id="EFC97694.1"/>
    </source>
</evidence>
<reference evidence="1 2" key="1">
    <citation type="submission" date="2010-01" db="EMBL/GenBank/DDBJ databases">
        <authorList>
            <person name="Weinstock G."/>
            <person name="Sodergren E."/>
            <person name="Clifton S."/>
            <person name="Fulton L."/>
            <person name="Fulton B."/>
            <person name="Courtney L."/>
            <person name="Fronick C."/>
            <person name="Harrison M."/>
            <person name="Strong C."/>
            <person name="Farmer C."/>
            <person name="Delahaunty K."/>
            <person name="Markovic C."/>
            <person name="Hall O."/>
            <person name="Minx P."/>
            <person name="Tomlinson C."/>
            <person name="Mitreva M."/>
            <person name="Nelson J."/>
            <person name="Hou S."/>
            <person name="Wollam A."/>
            <person name="Pepin K.H."/>
            <person name="Johnson M."/>
            <person name="Bhonagiri V."/>
            <person name="Nash W.E."/>
            <person name="Warren W."/>
            <person name="Chinwalla A."/>
            <person name="Mardis E.R."/>
            <person name="Wilson R.K."/>
        </authorList>
    </citation>
    <scope>NUCLEOTIDE SEQUENCE [LARGE SCALE GENOMIC DNA]</scope>
    <source>
        <strain evidence="1 2">DSM 13479</strain>
    </source>
</reference>